<name>A0A1E4RT18_9ASCO</name>
<dbReference type="FunFam" id="3.20.20.70:FF:000138">
    <property type="entry name" value="NADPH dehydrogenase 1"/>
    <property type="match status" value="1"/>
</dbReference>
<evidence type="ECO:0000256" key="1">
    <source>
        <dbReference type="ARBA" id="ARBA00001917"/>
    </source>
</evidence>
<evidence type="ECO:0000259" key="7">
    <source>
        <dbReference type="Pfam" id="PF00724"/>
    </source>
</evidence>
<evidence type="ECO:0000256" key="2">
    <source>
        <dbReference type="ARBA" id="ARBA00005979"/>
    </source>
</evidence>
<evidence type="ECO:0000256" key="3">
    <source>
        <dbReference type="ARBA" id="ARBA00022643"/>
    </source>
</evidence>
<dbReference type="CDD" id="cd02933">
    <property type="entry name" value="OYE_like_FMN"/>
    <property type="match status" value="1"/>
</dbReference>
<keyword evidence="3" id="KW-0288">FMN</keyword>
<dbReference type="EMBL" id="KV454538">
    <property type="protein sequence ID" value="ODV70434.1"/>
    <property type="molecule type" value="Genomic_DNA"/>
</dbReference>
<dbReference type="AlphaFoldDB" id="A0A1E4RT18"/>
<dbReference type="InterPro" id="IPR045247">
    <property type="entry name" value="Oye-like"/>
</dbReference>
<feature type="domain" description="NADH:flavin oxidoreductase/NADH oxidase N-terminal" evidence="7">
    <location>
        <begin position="10"/>
        <end position="357"/>
    </location>
</feature>
<comment type="similarity">
    <text evidence="2">Belongs to the NADH:flavin oxidoreductase/NADH oxidase family.</text>
</comment>
<evidence type="ECO:0000256" key="4">
    <source>
        <dbReference type="ARBA" id="ARBA00056646"/>
    </source>
</evidence>
<evidence type="ECO:0000313" key="9">
    <source>
        <dbReference type="Proteomes" id="UP000095085"/>
    </source>
</evidence>
<sequence length="397" mass="44662">MTGKPIRQSKLFQPIKVGSFELKHRVAHSPTTRLRADENNVPSDLQLKYYTDRTTKPGTLVVSEAAQITDNEYRYPNVPGIWNNDQVKAWKIITDAVHKNKSAIALQLWSLGRIADPEGMKERGFKPFAPSAIYESEEVKAKAEKVGNTIHEMTEDEIHHLVNHTYVNAAKNGLAAGFDFIEIHSANGYLLEQFINPCSNKRTDKYGGSIENRTRLTLEVIDALIPIVGADKLAVRFSPWSTFQGMLAENDEVHPIATFGYLASELQKRADTGNELAYISLVDGRFEPDGERGVDNTFFKQIWKGKLLRGGNYTYDAENWETVLSDMDDDRSIAGFGRLFISNPDLPDRIENEKELNPYDRSTFMVASTNKGYNTYSKLGETIDVETESKMNAIALV</sequence>
<dbReference type="InterPro" id="IPR013785">
    <property type="entry name" value="Aldolase_TIM"/>
</dbReference>
<evidence type="ECO:0000256" key="5">
    <source>
        <dbReference type="ARBA" id="ARBA00067604"/>
    </source>
</evidence>
<dbReference type="STRING" id="984485.A0A1E4RT18"/>
<dbReference type="PANTHER" id="PTHR22893:SF91">
    <property type="entry name" value="NADPH DEHYDROGENASE 2-RELATED"/>
    <property type="match status" value="1"/>
</dbReference>
<dbReference type="GO" id="GO:0003959">
    <property type="term" value="F:NADPH dehydrogenase activity"/>
    <property type="evidence" value="ECO:0007669"/>
    <property type="project" value="TreeGrafter"/>
</dbReference>
<gene>
    <name evidence="8" type="ORF">HYPBUDRAFT_160148</name>
</gene>
<dbReference type="SUPFAM" id="SSF51395">
    <property type="entry name" value="FMN-linked oxidoreductases"/>
    <property type="match status" value="1"/>
</dbReference>
<dbReference type="InterPro" id="IPR001155">
    <property type="entry name" value="OxRdtase_FMN_N"/>
</dbReference>
<comment type="cofactor">
    <cofactor evidence="1">
        <name>FMN</name>
        <dbReference type="ChEBI" id="CHEBI:58210"/>
    </cofactor>
</comment>
<dbReference type="RefSeq" id="XP_020079501.1">
    <property type="nucleotide sequence ID" value="XM_020222470.1"/>
</dbReference>
<dbReference type="Proteomes" id="UP000095085">
    <property type="component" value="Unassembled WGS sequence"/>
</dbReference>
<accession>A0A1E4RT18</accession>
<reference evidence="9" key="1">
    <citation type="submission" date="2016-05" db="EMBL/GenBank/DDBJ databases">
        <title>Comparative genomics of biotechnologically important yeasts.</title>
        <authorList>
            <consortium name="DOE Joint Genome Institute"/>
            <person name="Riley R."/>
            <person name="Haridas S."/>
            <person name="Wolfe K.H."/>
            <person name="Lopes M.R."/>
            <person name="Hittinger C.T."/>
            <person name="Goker M."/>
            <person name="Salamov A."/>
            <person name="Wisecaver J."/>
            <person name="Long T.M."/>
            <person name="Aerts A.L."/>
            <person name="Barry K."/>
            <person name="Choi C."/>
            <person name="Clum A."/>
            <person name="Coughlan A.Y."/>
            <person name="Deshpande S."/>
            <person name="Douglass A.P."/>
            <person name="Hanson S.J."/>
            <person name="Klenk H.-P."/>
            <person name="Labutti K."/>
            <person name="Lapidus A."/>
            <person name="Lindquist E."/>
            <person name="Lipzen A."/>
            <person name="Meier-Kolthoff J.P."/>
            <person name="Ohm R.A."/>
            <person name="Otillar R.P."/>
            <person name="Pangilinan J."/>
            <person name="Peng Y."/>
            <person name="Rokas A."/>
            <person name="Rosa C.A."/>
            <person name="Scheuner C."/>
            <person name="Sibirny A.A."/>
            <person name="Slot J.C."/>
            <person name="Stielow J.B."/>
            <person name="Sun H."/>
            <person name="Kurtzman C.P."/>
            <person name="Blackwell M."/>
            <person name="Grigoriev I.V."/>
            <person name="Jeffries T.W."/>
        </authorList>
    </citation>
    <scope>NUCLEOTIDE SEQUENCE [LARGE SCALE GENOMIC DNA]</scope>
    <source>
        <strain evidence="9">NRRL Y-1933</strain>
    </source>
</reference>
<evidence type="ECO:0000256" key="6">
    <source>
        <dbReference type="ARBA" id="ARBA00075326"/>
    </source>
</evidence>
<proteinExistence type="inferred from homology"/>
<dbReference type="GO" id="GO:0042562">
    <property type="term" value="F:hormone binding"/>
    <property type="evidence" value="ECO:0007669"/>
    <property type="project" value="UniProtKB-ARBA"/>
</dbReference>
<evidence type="ECO:0000313" key="8">
    <source>
        <dbReference type="EMBL" id="ODV70434.1"/>
    </source>
</evidence>
<dbReference type="OrthoDB" id="276546at2759"/>
<dbReference type="Gene3D" id="3.20.20.70">
    <property type="entry name" value="Aldolase class I"/>
    <property type="match status" value="1"/>
</dbReference>
<dbReference type="PANTHER" id="PTHR22893">
    <property type="entry name" value="NADH OXIDOREDUCTASE-RELATED"/>
    <property type="match status" value="1"/>
</dbReference>
<dbReference type="GO" id="GO:0010181">
    <property type="term" value="F:FMN binding"/>
    <property type="evidence" value="ECO:0007669"/>
    <property type="project" value="InterPro"/>
</dbReference>
<keyword evidence="3" id="KW-0285">Flavoprotein</keyword>
<comment type="function">
    <text evidence="4">Oxidoreductase that binds mammalian estrogens with high affinity.</text>
</comment>
<dbReference type="GeneID" id="30997019"/>
<dbReference type="Pfam" id="PF00724">
    <property type="entry name" value="Oxidored_FMN"/>
    <property type="match status" value="1"/>
</dbReference>
<organism evidence="8 9">
    <name type="scientific">Hyphopichia burtonii NRRL Y-1933</name>
    <dbReference type="NCBI Taxonomy" id="984485"/>
    <lineage>
        <taxon>Eukaryota</taxon>
        <taxon>Fungi</taxon>
        <taxon>Dikarya</taxon>
        <taxon>Ascomycota</taxon>
        <taxon>Saccharomycotina</taxon>
        <taxon>Pichiomycetes</taxon>
        <taxon>Debaryomycetaceae</taxon>
        <taxon>Hyphopichia</taxon>
    </lineage>
</organism>
<protein>
    <recommendedName>
        <fullName evidence="5">Probable NADPH dehydrogenase</fullName>
    </recommendedName>
    <alternativeName>
        <fullName evidence="6">Estrogen-binding protein</fullName>
    </alternativeName>
</protein>
<keyword evidence="9" id="KW-1185">Reference proteome</keyword>